<dbReference type="Proteomes" id="UP001516023">
    <property type="component" value="Unassembled WGS sequence"/>
</dbReference>
<dbReference type="AlphaFoldDB" id="A0ABD3PXE5"/>
<dbReference type="PANTHER" id="PTHR37494">
    <property type="entry name" value="HEMAGGLUTININ"/>
    <property type="match status" value="1"/>
</dbReference>
<feature type="region of interest" description="Disordered" evidence="1">
    <location>
        <begin position="1"/>
        <end position="20"/>
    </location>
</feature>
<proteinExistence type="predicted"/>
<sequence length="718" mass="81247">MDPQHPALSEPQLTSRKQGRSKSLRSTSLLVVAVLILVVLGNQWRLARHYVHVLHGHDYHASSLASFLAQQADFKPNKAEYSIGGSYIHSPICGACYRGKSRSGTPCHDIVEKYIKTSGFQGSFVDAATLAGRKQHECELCDPQKCHAHYLHAHDTGFDSSSSSTNSNTTHYQYKYWRFDRVYPKFTNPTTLTLSSIPSHLRIPPSRFHDIATFFEERYNSSLGQNTSGLDFLVEYNPGIVTLPPNINKYLPKEAAYLISMRVTPANNCFPADAYSSLPKDVWTAVYHTTINHLGLALLDENYDMLPGYDVIIEIDRQLNLRREMKKAGDVSPTFMDYRIFLLNGEVYLHANADTTSVTKIKLRAKGFGDDADSADNNTSATKDPSDDEAGKPYRNFKLTNLYGGDLLQVSMEHQFNTLWSGGVNGKNYALFGIPNKTHPDAEDAVYAEIDIIPRHRVHRVILDEYEHISLRRVFEYLWKPGTSKSRKFQYDKVNRRSMKTVGNITESDDAPLPSFFNVDAVWYPGSKAPFKESAHGGACCVEFSVDDINMGGMRNTHHESLLVGIAHTKVPWRPWYTRATQEEKDLLPHTHYVSLFYAFDPRPPFQLRARSGYFCLGFVPPSSFENTLPSSERGRFNPHNILTRNRPLKQHNITFDCPQMHFVSSFAQKANDATRVVIGYGLNDCTGRLVEVRKEEVVRLLFPEVDMLVEPTDNSLN</sequence>
<dbReference type="EMBL" id="JABMIG020000122">
    <property type="protein sequence ID" value="KAL3790815.1"/>
    <property type="molecule type" value="Genomic_DNA"/>
</dbReference>
<comment type="caution">
    <text evidence="2">The sequence shown here is derived from an EMBL/GenBank/DDBJ whole genome shotgun (WGS) entry which is preliminary data.</text>
</comment>
<accession>A0ABD3PXE5</accession>
<organism evidence="2 3">
    <name type="scientific">Cyclotella cryptica</name>
    <dbReference type="NCBI Taxonomy" id="29204"/>
    <lineage>
        <taxon>Eukaryota</taxon>
        <taxon>Sar</taxon>
        <taxon>Stramenopiles</taxon>
        <taxon>Ochrophyta</taxon>
        <taxon>Bacillariophyta</taxon>
        <taxon>Coscinodiscophyceae</taxon>
        <taxon>Thalassiosirophycidae</taxon>
        <taxon>Stephanodiscales</taxon>
        <taxon>Stephanodiscaceae</taxon>
        <taxon>Cyclotella</taxon>
    </lineage>
</organism>
<protein>
    <submittedName>
        <fullName evidence="2">Uncharacterized protein</fullName>
    </submittedName>
</protein>
<gene>
    <name evidence="2" type="ORF">HJC23_004716</name>
</gene>
<dbReference type="PANTHER" id="PTHR37494:SF1">
    <property type="entry name" value="STAPHYLOCOCCUS AUREUS SURFACE PROTEIN A"/>
    <property type="match status" value="1"/>
</dbReference>
<keyword evidence="3" id="KW-1185">Reference proteome</keyword>
<name>A0ABD3PXE5_9STRA</name>
<evidence type="ECO:0000313" key="2">
    <source>
        <dbReference type="EMBL" id="KAL3790815.1"/>
    </source>
</evidence>
<feature type="region of interest" description="Disordered" evidence="1">
    <location>
        <begin position="372"/>
        <end position="393"/>
    </location>
</feature>
<reference evidence="2 3" key="1">
    <citation type="journal article" date="2020" name="G3 (Bethesda)">
        <title>Improved Reference Genome for Cyclotella cryptica CCMP332, a Model for Cell Wall Morphogenesis, Salinity Adaptation, and Lipid Production in Diatoms (Bacillariophyta).</title>
        <authorList>
            <person name="Roberts W.R."/>
            <person name="Downey K.M."/>
            <person name="Ruck E.C."/>
            <person name="Traller J.C."/>
            <person name="Alverson A.J."/>
        </authorList>
    </citation>
    <scope>NUCLEOTIDE SEQUENCE [LARGE SCALE GENOMIC DNA]</scope>
    <source>
        <strain evidence="2 3">CCMP332</strain>
    </source>
</reference>
<evidence type="ECO:0000313" key="3">
    <source>
        <dbReference type="Proteomes" id="UP001516023"/>
    </source>
</evidence>
<evidence type="ECO:0000256" key="1">
    <source>
        <dbReference type="SAM" id="MobiDB-lite"/>
    </source>
</evidence>